<dbReference type="Gene3D" id="3.40.50.720">
    <property type="entry name" value="NAD(P)-binding Rossmann-like Domain"/>
    <property type="match status" value="2"/>
</dbReference>
<evidence type="ECO:0000313" key="7">
    <source>
        <dbReference type="Proteomes" id="UP000810207"/>
    </source>
</evidence>
<dbReference type="InterPro" id="IPR009081">
    <property type="entry name" value="PP-bd_ACP"/>
</dbReference>
<dbReference type="EMBL" id="JAGIKV010000007">
    <property type="protein sequence ID" value="MBP2245783.1"/>
    <property type="molecule type" value="Genomic_DNA"/>
</dbReference>
<dbReference type="PROSITE" id="PS00606">
    <property type="entry name" value="KS3_1"/>
    <property type="match status" value="2"/>
</dbReference>
<proteinExistence type="predicted"/>
<keyword evidence="2" id="KW-0597">Phosphoprotein</keyword>
<evidence type="ECO:0000259" key="4">
    <source>
        <dbReference type="PROSITE" id="PS50075"/>
    </source>
</evidence>
<evidence type="ECO:0000259" key="5">
    <source>
        <dbReference type="PROSITE" id="PS52004"/>
    </source>
</evidence>
<keyword evidence="1" id="KW-0596">Phosphopantetheine</keyword>
<protein>
    <submittedName>
        <fullName evidence="6">Polyketide synthase PksN</fullName>
    </submittedName>
</protein>
<dbReference type="CDD" id="cd00833">
    <property type="entry name" value="PKS"/>
    <property type="match status" value="2"/>
</dbReference>
<dbReference type="Gene3D" id="3.40.47.10">
    <property type="match status" value="2"/>
</dbReference>
<dbReference type="InterPro" id="IPR020806">
    <property type="entry name" value="PKS_PP-bd"/>
</dbReference>
<dbReference type="InterPro" id="IPR014030">
    <property type="entry name" value="Ketoacyl_synth_N"/>
</dbReference>
<dbReference type="Gene3D" id="1.10.1200.10">
    <property type="entry name" value="ACP-like"/>
    <property type="match status" value="2"/>
</dbReference>
<dbReference type="Pfam" id="PF22621">
    <property type="entry name" value="CurL-like_PKS_C"/>
    <property type="match status" value="2"/>
</dbReference>
<dbReference type="Pfam" id="PF21394">
    <property type="entry name" value="Beta-ketacyl_N"/>
    <property type="match status" value="1"/>
</dbReference>
<dbReference type="Pfam" id="PF00550">
    <property type="entry name" value="PP-binding"/>
    <property type="match status" value="2"/>
</dbReference>
<evidence type="ECO:0000256" key="1">
    <source>
        <dbReference type="ARBA" id="ARBA00022450"/>
    </source>
</evidence>
<sequence>MRKGLMGSIKLDDLLESGAESVDIESVSTKDIAIIGMSGRFPGAEELEAYWSNLVNGVDSISDFPAERQSFTDYYMKTRGESVAYTKAGFLNHIDRFDYRFFNLSPREASLMDPNQRLFLETAWHAIENSGYGGGKLKGSNTGVYVGFRNDEVYDYKRLITDLEPQADPSAVPGNLASILASRISYLLDLKGPSLCLDTACSSSLVAIHLASQAIRNGDCDLAVAGGVKIRLFPLDEGNKLGVEAPDGKVKAFDADSDGTVWGEGAAAIILKPLNKALRDRDHIYAVIKGSAVNQDGTSVGITAPNTASQTDLLVKAWKNAGINPETLNYIETHGTGTDMGDPIEFEAIRRAFQKFTNKKQFCAIGSVKTNVGHLDCVAGMASLFKVIMGMREGMMPPTLHFQRQNSKINFEDSPVYLNIRPRIWHAEGAPRRCGVSAFGLSGTNSHIVVEEPPRYHRADTAVTPDMQILTISAKSAASLTKLVQAYQALLVSDPELSLADLSFSANTGRGHYTQRLAITYSDRKDLERKLKLVSDANFGPDLEINGVRTGMHRIITAGAGESTRSTGEITEQEVKLLGQKALGLISEAHLHPRTVLLEAICDLYVQGADVSWEDLYREKSVRRIPLPSYQFEPNICWLDWKSDMDQRQTDDMYRSMYRTRWIADSLEPPKPDEAQQPIDDGIVLILRKDKDLEGERLETTLRNLGRKLVSVTFDGDVAVMEGLSGLVQLSSEDVYEHLLGALPFNDVTRIIHLLSSTPRKQVHNLADLSQAEIEGPLSLFRLVKSLVQRAVSGPVDISIATTTAYQVTGDEVELYPEHAALIGWAKVIGKEYPHIRCQCIDRDEHSSLESIPELVGGIGISNENFAYRNGIRYVEQLDEWNTETQENRDWQLVEDGVYIITGGAGGIGSEIGRWMAGQAKVRIVLLGRTELPNREQWPMLRKNGKDQPAVQQIIREIDAMESLGAMVTYFSVDVSDEMRLTHTLDDIRRTFGSIRGIVHCAGTGSDLSTDQKSEDDVKRTLAPKIRGTWLLDQLTRQDQPDFMLLCSSVATTFSTLTMGDYVAANAYLDTFAAQRTKQGLHTLAINWVTWRERGMAARSGFTADTIFKAILPEQAIHTLADVVTQKVDRVIIGELNIDGGGIPLLERSGIRVAPHLLERLKRLKSTIRSIADMASTRSLSQHGTGQVILTGKEKEDYTEAERRVADVCRQVLGFEEINIHENFFELGADSLLLKTMHARLELLDPGSLMITDLFEHATVYKLARFLVDKRQGSNNMTHHATMKGTEQDIAIIGISVKLPNANNTDEFWDNIRNGLDCRTALSAERKDAIDRYIRYKQFPEGSVALVEGSYIDEIDKFDSTFFRLSPKEASLMDPHQRLFLQACWEAVEDAGCVDDISGSYTGVFVGYSPNIRDMYSRLIYETNPTLLSSAMVGNTAAVTSGRVSYMLDLKGPSMVVDTACSSSLVAVDAACQSIRSGKCEMAIAGGIKIHTMPIHHTNTRMGIGMESMDGITRAFDEESEGTGFGEGIGVIMLKPLEKAKQDGDQIYAVIKGSASNQDGSSAGMTAPNPAAQEDVIRKAWDDAGIDPATIGYVEAHGTGTPLGDPIEVNSLTNAFRMFTDKRNFCAIGSVKANMGHLLEAAGIVGLIKVALALKNKELPATIHFNRPNENIPFYDSAIYVNTVTRKWEVEGHPRRAGVSAFGMSGTNAHIVLEEPPAEYTHKELPDHDPHGGPQLFMLSAKSRESLQQLVTRYVAYGPQLLQMDLQDICYTVQAGRSHYPHRLIFAVNTTMELVSRLNELNRLYFWESELGDTGKVFYRYGEHRLVSGTDGIRRPDDLTLVQKESLNAEIQEVSLAWRDGLYRDESMQVKISELYSAGADLPPLLWNDGQAPRKVRLPVYAFERKTHWLDIPDVTPVKVERMEQPFHVIRWVNTPSNDGTSWVSSESGDVLLFTGKTALSASIYERLLAAGRKVVRVEVGLQKDSTPGDGWYGVDSNKQAYEDLLTDLQSEYQFTHIIHMSTTEQAVFPESIEQLEVTQQRGARSLMYLTQALAHVGYERGLSLTLISDYVNEVTGNERVLQPQQAPFMGMGRVVGQELMGISCKFLDVDDVVSAEDVLQEIGRKSDLYLVAYREGTRYEEQFETLDDTTVIGHAPAIQNDGVYVITGGTKGIGLEVAQYLADKGAGHVALLARSPFPPRDQWTEWLDQNRDREVCETINRVMDLEKKGTSCSFYQVDIGHLDRLREVFDELRQNYGSIRGVVHSAGVPGEGMLMRKTEEQFSAVIGPKVHGTWALDQVTLEDNLDFFLLFSTISSVFAAPGQGDYAAANAYLDAFAAYRSKLGKRTLTMNWNTWRDTGMGVRYGINVDGVFSAIPTEQGIEWLDRAMGMTLNRVIVGEINRESKLLGMMSSVAVRLSDDLRSLATDEKTVFTETQNQTGYAEVTLDGRTGEGAYSDAEDLIAKIFGSVLGFGEINIYDSFFELGGDSIMLGQMHELLDRHFPNKIKLVDLFEYTTVDKLSNYIAGNEQHILQAAPITSASEEQDGDWNDSLSHMLDKLQDGEVSVEDILHRLDEIRPGE</sequence>
<evidence type="ECO:0000256" key="2">
    <source>
        <dbReference type="ARBA" id="ARBA00022553"/>
    </source>
</evidence>
<dbReference type="PANTHER" id="PTHR43775">
    <property type="entry name" value="FATTY ACID SYNTHASE"/>
    <property type="match status" value="1"/>
</dbReference>
<dbReference type="Gene3D" id="1.10.1240.100">
    <property type="match status" value="2"/>
</dbReference>
<keyword evidence="3" id="KW-0808">Transferase</keyword>
<gene>
    <name evidence="6" type="ORF">J2Z28_002401</name>
</gene>
<dbReference type="SMART" id="SM00823">
    <property type="entry name" value="PKS_PP"/>
    <property type="match status" value="2"/>
</dbReference>
<evidence type="ECO:0000313" key="6">
    <source>
        <dbReference type="EMBL" id="MBP2245783.1"/>
    </source>
</evidence>
<dbReference type="InterPro" id="IPR049490">
    <property type="entry name" value="C883_1060-like_KR_N"/>
</dbReference>
<dbReference type="RefSeq" id="WP_211082608.1">
    <property type="nucleotide sequence ID" value="NZ_CBCSLC010000026.1"/>
</dbReference>
<dbReference type="Pfam" id="PF08659">
    <property type="entry name" value="KR"/>
    <property type="match status" value="2"/>
</dbReference>
<feature type="domain" description="Ketosynthase family 3 (KS3)" evidence="5">
    <location>
        <begin position="1287"/>
        <end position="1715"/>
    </location>
</feature>
<dbReference type="InterPro" id="IPR016039">
    <property type="entry name" value="Thiolase-like"/>
</dbReference>
<dbReference type="InterPro" id="IPR057326">
    <property type="entry name" value="KR_dom"/>
</dbReference>
<dbReference type="Proteomes" id="UP000810207">
    <property type="component" value="Unassembled WGS sequence"/>
</dbReference>
<dbReference type="InterPro" id="IPR018201">
    <property type="entry name" value="Ketoacyl_synth_AS"/>
</dbReference>
<dbReference type="CDD" id="cd08953">
    <property type="entry name" value="KR_2_SDR_x"/>
    <property type="match status" value="2"/>
</dbReference>
<dbReference type="PANTHER" id="PTHR43775:SF37">
    <property type="entry name" value="SI:DKEY-61P9.11"/>
    <property type="match status" value="1"/>
</dbReference>
<evidence type="ECO:0000256" key="3">
    <source>
        <dbReference type="ARBA" id="ARBA00022679"/>
    </source>
</evidence>
<comment type="caution">
    <text evidence="6">The sequence shown here is derived from an EMBL/GenBank/DDBJ whole genome shotgun (WGS) entry which is preliminary data.</text>
</comment>
<dbReference type="InterPro" id="IPR020841">
    <property type="entry name" value="PKS_Beta-ketoAc_synthase_dom"/>
</dbReference>
<dbReference type="Pfam" id="PF00109">
    <property type="entry name" value="ketoacyl-synt"/>
    <property type="match status" value="2"/>
</dbReference>
<keyword evidence="7" id="KW-1185">Reference proteome</keyword>
<feature type="domain" description="Carrier" evidence="4">
    <location>
        <begin position="2454"/>
        <end position="2529"/>
    </location>
</feature>
<dbReference type="PROSITE" id="PS50075">
    <property type="entry name" value="CARRIER"/>
    <property type="match status" value="2"/>
</dbReference>
<feature type="domain" description="Ketosynthase family 3 (KS3)" evidence="5">
    <location>
        <begin position="29"/>
        <end position="452"/>
    </location>
</feature>
<reference evidence="6 7" key="1">
    <citation type="submission" date="2021-03" db="EMBL/GenBank/DDBJ databases">
        <title>Genomic Encyclopedia of Type Strains, Phase IV (KMG-IV): sequencing the most valuable type-strain genomes for metagenomic binning, comparative biology and taxonomic classification.</title>
        <authorList>
            <person name="Goeker M."/>
        </authorList>
    </citation>
    <scope>NUCLEOTIDE SEQUENCE [LARGE SCALE GENOMIC DNA]</scope>
    <source>
        <strain evidence="6 7">DSM 21292</strain>
    </source>
</reference>
<name>A0ABS4RSB1_PAEXY</name>
<dbReference type="InterPro" id="IPR036291">
    <property type="entry name" value="NAD(P)-bd_dom_sf"/>
</dbReference>
<dbReference type="SUPFAM" id="SSF51735">
    <property type="entry name" value="NAD(P)-binding Rossmann-fold domains"/>
    <property type="match status" value="4"/>
</dbReference>
<dbReference type="InterPro" id="IPR013968">
    <property type="entry name" value="PKS_KR"/>
</dbReference>
<dbReference type="PROSITE" id="PS52004">
    <property type="entry name" value="KS3_2"/>
    <property type="match status" value="2"/>
</dbReference>
<dbReference type="SUPFAM" id="SSF53901">
    <property type="entry name" value="Thiolase-like"/>
    <property type="match status" value="2"/>
</dbReference>
<dbReference type="SUPFAM" id="SSF47336">
    <property type="entry name" value="ACP-like"/>
    <property type="match status" value="2"/>
</dbReference>
<dbReference type="SMART" id="SM00822">
    <property type="entry name" value="PKS_KR"/>
    <property type="match status" value="2"/>
</dbReference>
<dbReference type="InterPro" id="IPR050091">
    <property type="entry name" value="PKS_NRPS_Biosynth_Enz"/>
</dbReference>
<organism evidence="6 7">
    <name type="scientific">Paenibacillus xylanexedens</name>
    <dbReference type="NCBI Taxonomy" id="528191"/>
    <lineage>
        <taxon>Bacteria</taxon>
        <taxon>Bacillati</taxon>
        <taxon>Bacillota</taxon>
        <taxon>Bacilli</taxon>
        <taxon>Bacillales</taxon>
        <taxon>Paenibacillaceae</taxon>
        <taxon>Paenibacillus</taxon>
    </lineage>
</organism>
<dbReference type="InterPro" id="IPR036736">
    <property type="entry name" value="ACP-like_sf"/>
</dbReference>
<dbReference type="InterPro" id="IPR014031">
    <property type="entry name" value="Ketoacyl_synth_C"/>
</dbReference>
<accession>A0ABS4RSB1</accession>
<feature type="domain" description="Carrier" evidence="4">
    <location>
        <begin position="1196"/>
        <end position="1271"/>
    </location>
</feature>
<dbReference type="Pfam" id="PF02801">
    <property type="entry name" value="Ketoacyl-synt_C"/>
    <property type="match status" value="2"/>
</dbReference>
<dbReference type="SMART" id="SM00825">
    <property type="entry name" value="PKS_KS"/>
    <property type="match status" value="2"/>
</dbReference>